<dbReference type="Gene3D" id="2.60.40.3140">
    <property type="match status" value="1"/>
</dbReference>
<dbReference type="InterPro" id="IPR024618">
    <property type="entry name" value="DUF3857"/>
</dbReference>
<feature type="chain" id="PRO_5046565819" evidence="1">
    <location>
        <begin position="25"/>
        <end position="676"/>
    </location>
</feature>
<dbReference type="Gene3D" id="2.60.120.1130">
    <property type="match status" value="1"/>
</dbReference>
<dbReference type="Gene3D" id="3.10.620.30">
    <property type="match status" value="1"/>
</dbReference>
<evidence type="ECO:0000313" key="3">
    <source>
        <dbReference type="EMBL" id="WBA41920.1"/>
    </source>
</evidence>
<keyword evidence="4" id="KW-1185">Reference proteome</keyword>
<organism evidence="3 4">
    <name type="scientific">Hymenobacter canadensis</name>
    <dbReference type="NCBI Taxonomy" id="2999067"/>
    <lineage>
        <taxon>Bacteria</taxon>
        <taxon>Pseudomonadati</taxon>
        <taxon>Bacteroidota</taxon>
        <taxon>Cytophagia</taxon>
        <taxon>Cytophagales</taxon>
        <taxon>Hymenobacteraceae</taxon>
        <taxon>Hymenobacter</taxon>
    </lineage>
</organism>
<dbReference type="EMBL" id="CP114767">
    <property type="protein sequence ID" value="WBA41920.1"/>
    <property type="molecule type" value="Genomic_DNA"/>
</dbReference>
<reference evidence="3 4" key="1">
    <citation type="submission" date="2022-12" db="EMBL/GenBank/DDBJ databases">
        <title>Hymenobacter canadensis sp. nov. isolated from lake water of the Cambridge Bay, Canada.</title>
        <authorList>
            <person name="Kim W.H."/>
            <person name="Lee Y.M."/>
        </authorList>
    </citation>
    <scope>NUCLEOTIDE SEQUENCE [LARGE SCALE GENOMIC DNA]</scope>
    <source>
        <strain evidence="3 4">PAMC 29467</strain>
    </source>
</reference>
<dbReference type="Pfam" id="PF12969">
    <property type="entry name" value="DUF3857"/>
    <property type="match status" value="1"/>
</dbReference>
<evidence type="ECO:0000313" key="4">
    <source>
        <dbReference type="Proteomes" id="UP001211005"/>
    </source>
</evidence>
<feature type="domain" description="DUF3857" evidence="2">
    <location>
        <begin position="76"/>
        <end position="202"/>
    </location>
</feature>
<keyword evidence="1" id="KW-0732">Signal</keyword>
<evidence type="ECO:0000256" key="1">
    <source>
        <dbReference type="SAM" id="SignalP"/>
    </source>
</evidence>
<dbReference type="RefSeq" id="WP_269559978.1">
    <property type="nucleotide sequence ID" value="NZ_CP114767.1"/>
</dbReference>
<protein>
    <submittedName>
        <fullName evidence="3">DUF3857 domain-containing protein</fullName>
    </submittedName>
</protein>
<name>A0ABY7LRS9_9BACT</name>
<accession>A0ABY7LRS9</accession>
<sequence>MLLFVIRYAALLCLSLLLAGPLSAQKAPAPPIKFGSVGPADFVPAPAASDTAAAVAEYLCDYGTSRIVGSRDQFQVVFERTTRLQIHRKAGYDYATVRVPLYTRDGRYERLTNVKGSTYNLQDGRVVQTKLAADPTFREQLDKNHVQMSFTMPAVREGAIVEFSYTITSDFIFNLQDWQFEHTIPVRWSEYRATLPQFYQYKTITNGYLPFAVKEETVVPYSTTYTAGTTGLAPGQESRISAYALLLRWVMKDVPAFRTEPFLTTPHDYMRSVHFELAGTDFTGRDYHDMTGKWPALWQLLQKEEQFGQLLGSRSPLAAEAEALYRQHEAPKDRAAAVLALVQRTVKHNGKIDLFGSQPLRRTLEQRLGNSADLNLLLVSTLRAAGLTATPLLLSTRSHGQMQQLVPALSQFNYVAAHVQLPDSTDLLLDATEPELPAGMLPERCLNGAGCLANATGRWLTIKPAARYLEFRTAKLHLTEQGAIEGSLKLEYDGYAGLEARRRIRQNSAADYLAILRRQWADWQPAPPTLALPDVVQLPVAVEMALHLPAPDNPPATLLYLPVMRLLGAVPYQFRAPDRHYPVDFAMPHEYTSLVTLTLPPGTTVQELPASVVLALPNAGGRFQYQVTQLNPETVQFMARLQLSRTEYSPAEYGALRELHQRAAAKCGEMLVLSRK</sequence>
<gene>
    <name evidence="3" type="ORF">O3303_19185</name>
</gene>
<proteinExistence type="predicted"/>
<feature type="signal peptide" evidence="1">
    <location>
        <begin position="1"/>
        <end position="24"/>
    </location>
</feature>
<evidence type="ECO:0000259" key="2">
    <source>
        <dbReference type="Pfam" id="PF12969"/>
    </source>
</evidence>
<dbReference type="Proteomes" id="UP001211005">
    <property type="component" value="Chromosome"/>
</dbReference>